<evidence type="ECO:0000256" key="4">
    <source>
        <dbReference type="ARBA" id="ARBA00022801"/>
    </source>
</evidence>
<proteinExistence type="inferred from homology"/>
<dbReference type="InterPro" id="IPR021109">
    <property type="entry name" value="Peptidase_aspartic_dom_sf"/>
</dbReference>
<dbReference type="CDD" id="cd05476">
    <property type="entry name" value="pepsin_A_like_plant"/>
    <property type="match status" value="1"/>
</dbReference>
<dbReference type="Gene3D" id="2.40.70.10">
    <property type="entry name" value="Acid Proteases"/>
    <property type="match status" value="2"/>
</dbReference>
<dbReference type="GO" id="GO:0005576">
    <property type="term" value="C:extracellular region"/>
    <property type="evidence" value="ECO:0007669"/>
    <property type="project" value="TreeGrafter"/>
</dbReference>
<feature type="chain" id="PRO_5035906900" description="Peptidase A1 domain-containing protein" evidence="8">
    <location>
        <begin position="24"/>
        <end position="484"/>
    </location>
</feature>
<dbReference type="InterPro" id="IPR034161">
    <property type="entry name" value="Pepsin-like_plant"/>
</dbReference>
<evidence type="ECO:0000256" key="3">
    <source>
        <dbReference type="ARBA" id="ARBA00022750"/>
    </source>
</evidence>
<keyword evidence="4 7" id="KW-0378">Hydrolase</keyword>
<dbReference type="InterPro" id="IPR001461">
    <property type="entry name" value="Aspartic_peptidase_A1"/>
</dbReference>
<dbReference type="Pfam" id="PF14541">
    <property type="entry name" value="TAXi_C"/>
    <property type="match status" value="1"/>
</dbReference>
<evidence type="ECO:0000256" key="1">
    <source>
        <dbReference type="ARBA" id="ARBA00007447"/>
    </source>
</evidence>
<dbReference type="PRINTS" id="PR00792">
    <property type="entry name" value="PEPSIN"/>
</dbReference>
<comment type="caution">
    <text evidence="10">The sequence shown here is derived from an EMBL/GenBank/DDBJ whole genome shotgun (WGS) entry which is preliminary data.</text>
</comment>
<dbReference type="InterPro" id="IPR032799">
    <property type="entry name" value="TAXi_C"/>
</dbReference>
<dbReference type="FunFam" id="2.40.70.10:FF:000055">
    <property type="entry name" value="Probable aspartyl protease At4g16563"/>
    <property type="match status" value="1"/>
</dbReference>
<dbReference type="GO" id="GO:0006508">
    <property type="term" value="P:proteolysis"/>
    <property type="evidence" value="ECO:0007669"/>
    <property type="project" value="UniProtKB-KW"/>
</dbReference>
<protein>
    <recommendedName>
        <fullName evidence="9">Peptidase A1 domain-containing protein</fullName>
    </recommendedName>
</protein>
<keyword evidence="3 7" id="KW-0064">Aspartyl protease</keyword>
<dbReference type="PANTHER" id="PTHR47967">
    <property type="entry name" value="OS07G0603500 PROTEIN-RELATED"/>
    <property type="match status" value="1"/>
</dbReference>
<feature type="domain" description="Peptidase A1" evidence="9">
    <location>
        <begin position="73"/>
        <end position="476"/>
    </location>
</feature>
<keyword evidence="11" id="KW-1185">Reference proteome</keyword>
<gene>
    <name evidence="10" type="ORF">PVAP13_3KG356400</name>
</gene>
<evidence type="ECO:0000256" key="5">
    <source>
        <dbReference type="ARBA" id="ARBA00023180"/>
    </source>
</evidence>
<dbReference type="AlphaFoldDB" id="A0A8T0UPR7"/>
<evidence type="ECO:0000256" key="2">
    <source>
        <dbReference type="ARBA" id="ARBA00022670"/>
    </source>
</evidence>
<reference evidence="10" key="1">
    <citation type="submission" date="2020-05" db="EMBL/GenBank/DDBJ databases">
        <title>WGS assembly of Panicum virgatum.</title>
        <authorList>
            <person name="Lovell J.T."/>
            <person name="Jenkins J."/>
            <person name="Shu S."/>
            <person name="Juenger T.E."/>
            <person name="Schmutz J."/>
        </authorList>
    </citation>
    <scope>NUCLEOTIDE SEQUENCE</scope>
    <source>
        <strain evidence="10">AP13</strain>
    </source>
</reference>
<dbReference type="GO" id="GO:0004190">
    <property type="term" value="F:aspartic-type endopeptidase activity"/>
    <property type="evidence" value="ECO:0007669"/>
    <property type="project" value="UniProtKB-KW"/>
</dbReference>
<comment type="similarity">
    <text evidence="1 7">Belongs to the peptidase A1 family.</text>
</comment>
<dbReference type="EMBL" id="CM029041">
    <property type="protein sequence ID" value="KAG2626432.1"/>
    <property type="molecule type" value="Genomic_DNA"/>
</dbReference>
<accession>A0A8T0UPR7</accession>
<dbReference type="PROSITE" id="PS51767">
    <property type="entry name" value="PEPTIDASE_A1"/>
    <property type="match status" value="1"/>
</dbReference>
<dbReference type="InterPro" id="IPR001969">
    <property type="entry name" value="Aspartic_peptidase_AS"/>
</dbReference>
<dbReference type="PANTHER" id="PTHR47967:SF47">
    <property type="entry name" value="CHLOROPLAST NUCLEOID DNA-BINDING PROTEIN-LIKE"/>
    <property type="match status" value="1"/>
</dbReference>
<keyword evidence="8" id="KW-0732">Signal</keyword>
<evidence type="ECO:0000313" key="11">
    <source>
        <dbReference type="Proteomes" id="UP000823388"/>
    </source>
</evidence>
<evidence type="ECO:0000256" key="7">
    <source>
        <dbReference type="RuleBase" id="RU000454"/>
    </source>
</evidence>
<dbReference type="InterPro" id="IPR032861">
    <property type="entry name" value="TAXi_N"/>
</dbReference>
<feature type="signal peptide" evidence="8">
    <location>
        <begin position="1"/>
        <end position="23"/>
    </location>
</feature>
<dbReference type="OrthoDB" id="2747330at2759"/>
<dbReference type="PROSITE" id="PS00141">
    <property type="entry name" value="ASP_PROTEASE"/>
    <property type="match status" value="1"/>
</dbReference>
<dbReference type="InterPro" id="IPR051708">
    <property type="entry name" value="Plant_Aspart_Prot_A1"/>
</dbReference>
<evidence type="ECO:0000256" key="8">
    <source>
        <dbReference type="SAM" id="SignalP"/>
    </source>
</evidence>
<keyword evidence="2 7" id="KW-0645">Protease</keyword>
<sequence>MHPFIHIYILLPCIISSFFNSQATDTKPQTPNSLVLGLSHVSSLYTPSMTPLNSTNYDFLDIIEPVTAYTDGYLLSLNLGTPPQVFQVYLDTGSDLTWVPCGTTSYQCMECGNDHSSSKPSPMFLPSQSSSNMMDLCGSRFCVDVHSSDNRFDPCAAAGCDIPAFTGGLCPRPCPPFSYTYGGGALVLGSLARDSVTLHGSMHGIDPLSPVEFPGFSFGCVGSSIREPIGIAGFGKGKLSLPSQLGFLGKGFSHCFLGFRFARNPNVTSPLVMGDLALPAATDGGFVFTPMLSSVTYPNFYYIGVEGVSLLGDDSSAAAAAMVAAPPSLSSVDPRGNGGVLVDTGTTYTHLPDPFYASLLSSLGAAAPYERSRDLEARTGFDRCFRVPCARAPCPAEEDRLPAIALHLGGGARLTLPKLSSYYPVTAVRDSVVVKCLLFQRMDDGASGGPGAVLGSFQMQNVEVVYDLVAGRVGFLPRDCALRA</sequence>
<feature type="active site" evidence="6">
    <location>
        <position position="91"/>
    </location>
</feature>
<dbReference type="Proteomes" id="UP000823388">
    <property type="component" value="Chromosome 3K"/>
</dbReference>
<feature type="active site" evidence="6">
    <location>
        <position position="343"/>
    </location>
</feature>
<keyword evidence="5" id="KW-0325">Glycoprotein</keyword>
<dbReference type="Pfam" id="PF14543">
    <property type="entry name" value="TAXi_N"/>
    <property type="match status" value="1"/>
</dbReference>
<organism evidence="10 11">
    <name type="scientific">Panicum virgatum</name>
    <name type="common">Blackwell switchgrass</name>
    <dbReference type="NCBI Taxonomy" id="38727"/>
    <lineage>
        <taxon>Eukaryota</taxon>
        <taxon>Viridiplantae</taxon>
        <taxon>Streptophyta</taxon>
        <taxon>Embryophyta</taxon>
        <taxon>Tracheophyta</taxon>
        <taxon>Spermatophyta</taxon>
        <taxon>Magnoliopsida</taxon>
        <taxon>Liliopsida</taxon>
        <taxon>Poales</taxon>
        <taxon>Poaceae</taxon>
        <taxon>PACMAD clade</taxon>
        <taxon>Panicoideae</taxon>
        <taxon>Panicodae</taxon>
        <taxon>Paniceae</taxon>
        <taxon>Panicinae</taxon>
        <taxon>Panicum</taxon>
        <taxon>Panicum sect. Hiantes</taxon>
    </lineage>
</organism>
<evidence type="ECO:0000313" key="10">
    <source>
        <dbReference type="EMBL" id="KAG2626432.1"/>
    </source>
</evidence>
<name>A0A8T0UPR7_PANVG</name>
<evidence type="ECO:0000256" key="6">
    <source>
        <dbReference type="PIRSR" id="PIRSR601461-1"/>
    </source>
</evidence>
<dbReference type="InterPro" id="IPR033121">
    <property type="entry name" value="PEPTIDASE_A1"/>
</dbReference>
<dbReference type="SUPFAM" id="SSF50630">
    <property type="entry name" value="Acid proteases"/>
    <property type="match status" value="1"/>
</dbReference>
<evidence type="ECO:0000259" key="9">
    <source>
        <dbReference type="PROSITE" id="PS51767"/>
    </source>
</evidence>